<dbReference type="AlphaFoldDB" id="A0A8R7QF27"/>
<feature type="compositionally biased region" description="Basic and acidic residues" evidence="1">
    <location>
        <begin position="228"/>
        <end position="238"/>
    </location>
</feature>
<name>A0A8R7QF27_TRIUA</name>
<dbReference type="Proteomes" id="UP000015106">
    <property type="component" value="Chromosome 5"/>
</dbReference>
<feature type="region of interest" description="Disordered" evidence="1">
    <location>
        <begin position="160"/>
        <end position="187"/>
    </location>
</feature>
<evidence type="ECO:0000256" key="1">
    <source>
        <dbReference type="SAM" id="MobiDB-lite"/>
    </source>
</evidence>
<sequence length="269" mass="30286">MIFLLEKAYLTRTTGSKRTRAMSLRHHRSEQLQQLWRHFQRCLHHLWSQAAENRALPGEVLHRRPAMYAGTSETIISTSTRFSFRSCQGHGHVPAALDQRDPLRTISAGGDERNGEPWHNEQAPRGDLLVQQQRVAARGRRDLDARAPACHVHRLRRSFAEHPRRPRGTGLEPPEHRAEPEAAQRGQIRRGERLQGPCGDVAGVHDEPFPIVLARAYAGQLRAQPGEEDGRLAPERGGRLLLRHTRPRPGEEARVKAAQDAVAAGEEEV</sequence>
<feature type="region of interest" description="Disordered" evidence="1">
    <location>
        <begin position="222"/>
        <end position="269"/>
    </location>
</feature>
<keyword evidence="3" id="KW-1185">Reference proteome</keyword>
<organism evidence="2 3">
    <name type="scientific">Triticum urartu</name>
    <name type="common">Red wild einkorn</name>
    <name type="synonym">Crithodium urartu</name>
    <dbReference type="NCBI Taxonomy" id="4572"/>
    <lineage>
        <taxon>Eukaryota</taxon>
        <taxon>Viridiplantae</taxon>
        <taxon>Streptophyta</taxon>
        <taxon>Embryophyta</taxon>
        <taxon>Tracheophyta</taxon>
        <taxon>Spermatophyta</taxon>
        <taxon>Magnoliopsida</taxon>
        <taxon>Liliopsida</taxon>
        <taxon>Poales</taxon>
        <taxon>Poaceae</taxon>
        <taxon>BOP clade</taxon>
        <taxon>Pooideae</taxon>
        <taxon>Triticodae</taxon>
        <taxon>Triticeae</taxon>
        <taxon>Triticinae</taxon>
        <taxon>Triticum</taxon>
    </lineage>
</organism>
<reference evidence="3" key="1">
    <citation type="journal article" date="2013" name="Nature">
        <title>Draft genome of the wheat A-genome progenitor Triticum urartu.</title>
        <authorList>
            <person name="Ling H.Q."/>
            <person name="Zhao S."/>
            <person name="Liu D."/>
            <person name="Wang J."/>
            <person name="Sun H."/>
            <person name="Zhang C."/>
            <person name="Fan H."/>
            <person name="Li D."/>
            <person name="Dong L."/>
            <person name="Tao Y."/>
            <person name="Gao C."/>
            <person name="Wu H."/>
            <person name="Li Y."/>
            <person name="Cui Y."/>
            <person name="Guo X."/>
            <person name="Zheng S."/>
            <person name="Wang B."/>
            <person name="Yu K."/>
            <person name="Liang Q."/>
            <person name="Yang W."/>
            <person name="Lou X."/>
            <person name="Chen J."/>
            <person name="Feng M."/>
            <person name="Jian J."/>
            <person name="Zhang X."/>
            <person name="Luo G."/>
            <person name="Jiang Y."/>
            <person name="Liu J."/>
            <person name="Wang Z."/>
            <person name="Sha Y."/>
            <person name="Zhang B."/>
            <person name="Wu H."/>
            <person name="Tang D."/>
            <person name="Shen Q."/>
            <person name="Xue P."/>
            <person name="Zou S."/>
            <person name="Wang X."/>
            <person name="Liu X."/>
            <person name="Wang F."/>
            <person name="Yang Y."/>
            <person name="An X."/>
            <person name="Dong Z."/>
            <person name="Zhang K."/>
            <person name="Zhang X."/>
            <person name="Luo M.C."/>
            <person name="Dvorak J."/>
            <person name="Tong Y."/>
            <person name="Wang J."/>
            <person name="Yang H."/>
            <person name="Li Z."/>
            <person name="Wang D."/>
            <person name="Zhang A."/>
            <person name="Wang J."/>
        </authorList>
    </citation>
    <scope>NUCLEOTIDE SEQUENCE</scope>
    <source>
        <strain evidence="3">cv. G1812</strain>
    </source>
</reference>
<evidence type="ECO:0000313" key="3">
    <source>
        <dbReference type="Proteomes" id="UP000015106"/>
    </source>
</evidence>
<evidence type="ECO:0000313" key="2">
    <source>
        <dbReference type="EnsemblPlants" id="TuG1812G0500003825.01.T01"/>
    </source>
</evidence>
<reference evidence="2" key="2">
    <citation type="submission" date="2018-03" db="EMBL/GenBank/DDBJ databases">
        <title>The Triticum urartu genome reveals the dynamic nature of wheat genome evolution.</title>
        <authorList>
            <person name="Ling H."/>
            <person name="Ma B."/>
            <person name="Shi X."/>
            <person name="Liu H."/>
            <person name="Dong L."/>
            <person name="Sun H."/>
            <person name="Cao Y."/>
            <person name="Gao Q."/>
            <person name="Zheng S."/>
            <person name="Li Y."/>
            <person name="Yu Y."/>
            <person name="Du H."/>
            <person name="Qi M."/>
            <person name="Li Y."/>
            <person name="Yu H."/>
            <person name="Cui Y."/>
            <person name="Wang N."/>
            <person name="Chen C."/>
            <person name="Wu H."/>
            <person name="Zhao Y."/>
            <person name="Zhang J."/>
            <person name="Li Y."/>
            <person name="Zhou W."/>
            <person name="Zhang B."/>
            <person name="Hu W."/>
            <person name="Eijk M."/>
            <person name="Tang J."/>
            <person name="Witsenboer H."/>
            <person name="Zhao S."/>
            <person name="Li Z."/>
            <person name="Zhang A."/>
            <person name="Wang D."/>
            <person name="Liang C."/>
        </authorList>
    </citation>
    <scope>NUCLEOTIDE SEQUENCE [LARGE SCALE GENOMIC DNA]</scope>
    <source>
        <strain evidence="2">cv. G1812</strain>
    </source>
</reference>
<feature type="compositionally biased region" description="Basic and acidic residues" evidence="1">
    <location>
        <begin position="248"/>
        <end position="257"/>
    </location>
</feature>
<dbReference type="Gramene" id="TuG1812G0500003825.01.T01">
    <property type="protein sequence ID" value="TuG1812G0500003825.01.T01"/>
    <property type="gene ID" value="TuG1812G0500003825.01"/>
</dbReference>
<accession>A0A8R7QF27</accession>
<reference evidence="2" key="3">
    <citation type="submission" date="2022-06" db="UniProtKB">
        <authorList>
            <consortium name="EnsemblPlants"/>
        </authorList>
    </citation>
    <scope>IDENTIFICATION</scope>
</reference>
<proteinExistence type="predicted"/>
<protein>
    <submittedName>
        <fullName evidence="2">Uncharacterized protein</fullName>
    </submittedName>
</protein>
<feature type="compositionally biased region" description="Low complexity" evidence="1">
    <location>
        <begin position="258"/>
        <end position="269"/>
    </location>
</feature>
<feature type="compositionally biased region" description="Basic and acidic residues" evidence="1">
    <location>
        <begin position="173"/>
        <end position="182"/>
    </location>
</feature>
<dbReference type="EnsemblPlants" id="TuG1812G0500003825.01.T01">
    <property type="protein sequence ID" value="TuG1812G0500003825.01.T01"/>
    <property type="gene ID" value="TuG1812G0500003825.01"/>
</dbReference>